<reference evidence="4 5" key="1">
    <citation type="submission" date="2016-10" db="EMBL/GenBank/DDBJ databases">
        <title>Draft Genome sequence of Roseomonas sp. strain M3.</title>
        <authorList>
            <person name="Subhash Y."/>
            <person name="Lee S."/>
        </authorList>
    </citation>
    <scope>NUCLEOTIDE SEQUENCE [LARGE SCALE GENOMIC DNA]</scope>
    <source>
        <strain evidence="4 5">M3</strain>
    </source>
</reference>
<dbReference type="PROSITE" id="PS00758">
    <property type="entry name" value="ARGE_DAPE_CPG2_1"/>
    <property type="match status" value="1"/>
</dbReference>
<dbReference type="AlphaFoldDB" id="A0A1V2H1K9"/>
<evidence type="ECO:0000256" key="1">
    <source>
        <dbReference type="ARBA" id="ARBA00006153"/>
    </source>
</evidence>
<dbReference type="InterPro" id="IPR010158">
    <property type="entry name" value="Amidase_Cbmase"/>
</dbReference>
<dbReference type="Pfam" id="PF01546">
    <property type="entry name" value="Peptidase_M20"/>
    <property type="match status" value="1"/>
</dbReference>
<comment type="cofactor">
    <cofactor evidence="3">
        <name>Zn(2+)</name>
        <dbReference type="ChEBI" id="CHEBI:29105"/>
    </cofactor>
    <text evidence="3">Binds 2 Zn(2+) ions per subunit.</text>
</comment>
<sequence length="410" mass="42610">MTLPAIDAATLMARLQRLGEVGRGADGRLIRLAGSEADGAGRDLVAGWMRMAGMEVTVDAVGNLVGLWRGGAPAGAAPVMLGSHIDTVIDSGIYDGCYGVLAGLAVIEALQAAGTRLSRPVALAAFTNEEGVRFAPDMLGSLVYAGGMAAEAALAIHGTDGVTLREALTAIGYAGDATPGFLRPHAYLELHIEQGPVLEHEGIAIGAVDRLQGISWQSFVLTGEANHAGTTPMAMRRDAGLVAAQAIAFLRGRIAPRGGSTLATVGTLTLDPGAINVIPGMVRFTLDLRDPDEARLAEAERGFAAELQRLSEAEGVSVESTRLARFEPVIFDAGIVAQVEAAAARRSLSCRRITSGAGHDAQMMARICPAAMIFVPSRGGISHNPREFTEFRQLADGAAVLLDSAMALAR</sequence>
<dbReference type="OrthoDB" id="9808195at2"/>
<organism evidence="4 5">
    <name type="scientific">Teichococcus deserti</name>
    <dbReference type="NCBI Taxonomy" id="1817963"/>
    <lineage>
        <taxon>Bacteria</taxon>
        <taxon>Pseudomonadati</taxon>
        <taxon>Pseudomonadota</taxon>
        <taxon>Alphaproteobacteria</taxon>
        <taxon>Acetobacterales</taxon>
        <taxon>Roseomonadaceae</taxon>
        <taxon>Roseomonas</taxon>
    </lineage>
</organism>
<comment type="caution">
    <text evidence="4">The sequence shown here is derived from an EMBL/GenBank/DDBJ whole genome shotgun (WGS) entry which is preliminary data.</text>
</comment>
<dbReference type="RefSeq" id="WP_076958252.1">
    <property type="nucleotide sequence ID" value="NZ_MLCO01000153.1"/>
</dbReference>
<dbReference type="PANTHER" id="PTHR32494">
    <property type="entry name" value="ALLANTOATE DEIMINASE-RELATED"/>
    <property type="match status" value="1"/>
</dbReference>
<evidence type="ECO:0000256" key="3">
    <source>
        <dbReference type="PIRSR" id="PIRSR001235-1"/>
    </source>
</evidence>
<keyword evidence="5" id="KW-1185">Reference proteome</keyword>
<evidence type="ECO:0000313" key="5">
    <source>
        <dbReference type="Proteomes" id="UP000188879"/>
    </source>
</evidence>
<dbReference type="PIRSF" id="PIRSF001235">
    <property type="entry name" value="Amidase_carbamoylase"/>
    <property type="match status" value="1"/>
</dbReference>
<dbReference type="GO" id="GO:0046872">
    <property type="term" value="F:metal ion binding"/>
    <property type="evidence" value="ECO:0007669"/>
    <property type="project" value="UniProtKB-KW"/>
</dbReference>
<feature type="binding site" evidence="3">
    <location>
        <position position="95"/>
    </location>
    <ligand>
        <name>Zn(2+)</name>
        <dbReference type="ChEBI" id="CHEBI:29105"/>
        <label>1</label>
    </ligand>
</feature>
<evidence type="ECO:0000313" key="4">
    <source>
        <dbReference type="EMBL" id="ONG51778.1"/>
    </source>
</evidence>
<dbReference type="GO" id="GO:0016813">
    <property type="term" value="F:hydrolase activity, acting on carbon-nitrogen (but not peptide) bonds, in linear amidines"/>
    <property type="evidence" value="ECO:0007669"/>
    <property type="project" value="InterPro"/>
</dbReference>
<gene>
    <name evidence="4" type="ORF">BKE38_15525</name>
</gene>
<dbReference type="NCBIfam" id="TIGR01879">
    <property type="entry name" value="hydantase"/>
    <property type="match status" value="1"/>
</dbReference>
<keyword evidence="2 4" id="KW-0378">Hydrolase</keyword>
<feature type="binding site" evidence="3">
    <location>
        <position position="191"/>
    </location>
    <ligand>
        <name>Zn(2+)</name>
        <dbReference type="ChEBI" id="CHEBI:29105"/>
        <label>1</label>
    </ligand>
</feature>
<feature type="binding site" evidence="3">
    <location>
        <position position="130"/>
    </location>
    <ligand>
        <name>Zn(2+)</name>
        <dbReference type="ChEBI" id="CHEBI:29105"/>
        <label>2</label>
    </ligand>
</feature>
<proteinExistence type="inferred from homology"/>
<dbReference type="EMBL" id="MLCO01000153">
    <property type="protein sequence ID" value="ONG51778.1"/>
    <property type="molecule type" value="Genomic_DNA"/>
</dbReference>
<dbReference type="CDD" id="cd03884">
    <property type="entry name" value="M20_bAS"/>
    <property type="match status" value="1"/>
</dbReference>
<feature type="binding site" evidence="3">
    <location>
        <position position="95"/>
    </location>
    <ligand>
        <name>Zn(2+)</name>
        <dbReference type="ChEBI" id="CHEBI:29105"/>
        <label>2</label>
    </ligand>
</feature>
<dbReference type="Gene3D" id="3.30.70.360">
    <property type="match status" value="1"/>
</dbReference>
<dbReference type="PANTHER" id="PTHR32494:SF5">
    <property type="entry name" value="ALLANTOATE AMIDOHYDROLASE"/>
    <property type="match status" value="1"/>
</dbReference>
<keyword evidence="3" id="KW-0479">Metal-binding</keyword>
<comment type="similarity">
    <text evidence="1">Belongs to the peptidase M20 family.</text>
</comment>
<dbReference type="Proteomes" id="UP000188879">
    <property type="component" value="Unassembled WGS sequence"/>
</dbReference>
<dbReference type="SUPFAM" id="SSF53187">
    <property type="entry name" value="Zn-dependent exopeptidases"/>
    <property type="match status" value="1"/>
</dbReference>
<dbReference type="InterPro" id="IPR002933">
    <property type="entry name" value="Peptidase_M20"/>
</dbReference>
<dbReference type="SUPFAM" id="SSF55031">
    <property type="entry name" value="Bacterial exopeptidase dimerisation domain"/>
    <property type="match status" value="1"/>
</dbReference>
<feature type="binding site" evidence="3">
    <location>
        <position position="84"/>
    </location>
    <ligand>
        <name>Zn(2+)</name>
        <dbReference type="ChEBI" id="CHEBI:29105"/>
        <label>1</label>
    </ligand>
</feature>
<dbReference type="InterPro" id="IPR001261">
    <property type="entry name" value="ArgE/DapE_CS"/>
</dbReference>
<protein>
    <submittedName>
        <fullName evidence="4">Zn-dependent hydrolase</fullName>
    </submittedName>
</protein>
<dbReference type="Gene3D" id="3.40.630.10">
    <property type="entry name" value="Zn peptidases"/>
    <property type="match status" value="1"/>
</dbReference>
<feature type="binding site" evidence="3">
    <location>
        <position position="383"/>
    </location>
    <ligand>
        <name>Zn(2+)</name>
        <dbReference type="ChEBI" id="CHEBI:29105"/>
        <label>2</label>
    </ligand>
</feature>
<accession>A0A1V2H1K9</accession>
<dbReference type="InterPro" id="IPR036264">
    <property type="entry name" value="Bact_exopeptidase_dim_dom"/>
</dbReference>
<keyword evidence="3" id="KW-0862">Zinc</keyword>
<name>A0A1V2H1K9_9PROT</name>
<evidence type="ECO:0000256" key="2">
    <source>
        <dbReference type="ARBA" id="ARBA00022801"/>
    </source>
</evidence>